<keyword evidence="4 7" id="KW-0808">Transferase</keyword>
<dbReference type="PANTHER" id="PTHR30481:SF3">
    <property type="entry name" value="DNA ADENINE METHYLASE"/>
    <property type="match status" value="1"/>
</dbReference>
<dbReference type="AlphaFoldDB" id="A0AAX4NFQ1"/>
<keyword evidence="8" id="KW-1185">Reference proteome</keyword>
<dbReference type="RefSeq" id="WP_393971541.1">
    <property type="nucleotide sequence ID" value="NZ_CP133772.1"/>
</dbReference>
<dbReference type="PRINTS" id="PR00505">
    <property type="entry name" value="D12N6MTFRASE"/>
</dbReference>
<organism evidence="7 8">
    <name type="scientific">Oxyplasma meridianum</name>
    <dbReference type="NCBI Taxonomy" id="3073602"/>
    <lineage>
        <taxon>Archaea</taxon>
        <taxon>Methanobacteriati</taxon>
        <taxon>Thermoplasmatota</taxon>
        <taxon>Thermoplasmata</taxon>
        <taxon>Thermoplasmatales</taxon>
        <taxon>Thermoplasmataceae</taxon>
        <taxon>Oxyplasma</taxon>
    </lineage>
</organism>
<reference evidence="7 8" key="1">
    <citation type="submission" date="2023-09" db="EMBL/GenBank/DDBJ databases">
        <authorList>
            <person name="Golyshina O.V."/>
            <person name="Lunev E.A."/>
            <person name="Bargiela R."/>
            <person name="Gaines M.C."/>
            <person name="Daum B."/>
            <person name="Bale N.J."/>
            <person name="Koenen M."/>
            <person name="Sinninghe Damst J.S."/>
            <person name="Yakimov M."/>
            <person name="Golyshin P.N."/>
        </authorList>
    </citation>
    <scope>NUCLEOTIDE SEQUENCE [LARGE SCALE GENOMIC DNA]</scope>
    <source>
        <strain evidence="7 8">M1</strain>
    </source>
</reference>
<dbReference type="Pfam" id="PF02086">
    <property type="entry name" value="MethyltransfD12"/>
    <property type="match status" value="1"/>
</dbReference>
<evidence type="ECO:0000256" key="6">
    <source>
        <dbReference type="ARBA" id="ARBA00047942"/>
    </source>
</evidence>
<keyword evidence="3 7" id="KW-0489">Methyltransferase</keyword>
<gene>
    <name evidence="7" type="ORF">OXIME_000104</name>
</gene>
<evidence type="ECO:0000256" key="2">
    <source>
        <dbReference type="ARBA" id="ARBA00011900"/>
    </source>
</evidence>
<dbReference type="InterPro" id="IPR023095">
    <property type="entry name" value="Ade_MeTrfase_dom_2"/>
</dbReference>
<dbReference type="KEGG" id="omr:OXIME_000104"/>
<dbReference type="InterPro" id="IPR029063">
    <property type="entry name" value="SAM-dependent_MTases_sf"/>
</dbReference>
<dbReference type="InterPro" id="IPR012263">
    <property type="entry name" value="M_m6A_EcoRV"/>
</dbReference>
<name>A0AAX4NFQ1_9ARCH</name>
<evidence type="ECO:0000256" key="3">
    <source>
        <dbReference type="ARBA" id="ARBA00022603"/>
    </source>
</evidence>
<dbReference type="GO" id="GO:0032259">
    <property type="term" value="P:methylation"/>
    <property type="evidence" value="ECO:0007669"/>
    <property type="project" value="UniProtKB-KW"/>
</dbReference>
<dbReference type="PIRSF" id="PIRSF000398">
    <property type="entry name" value="M_m6A_EcoRV"/>
    <property type="match status" value="1"/>
</dbReference>
<sequence>MFIQNTIDNNIDAKPFLKWAGGKSQLLNVLNKEFSTIINKNYVIDSYVEPFIGGGSLFFFLKSKYKINKSYLFDINSDLVLSYNVIKNYPYDLIETLSNIKNDYNKSNNKKDFYYNIREKFNIQGKNFSYDKENSILRTSYLIFLNKTCFNGLFRQNNKGEFNVPYSKYKNPEIFNIDNILKVNKALKDAEIINNDFEKSLDYINKNTIVYFDPPYRPLNKTSNFSSYSKYGFNENDQLRLYDFINKINDKGAYIILSNSDPKNENNNDNFFDELYKNYTIKRVNSRRVINSNGNKRGNIKELIITNF</sequence>
<dbReference type="GO" id="GO:0009007">
    <property type="term" value="F:site-specific DNA-methyltransferase (adenine-specific) activity"/>
    <property type="evidence" value="ECO:0007669"/>
    <property type="project" value="UniProtKB-EC"/>
</dbReference>
<accession>A0AAX4NFQ1</accession>
<comment type="catalytic activity">
    <reaction evidence="6">
        <text>a 2'-deoxyadenosine in DNA + S-adenosyl-L-methionine = an N(6)-methyl-2'-deoxyadenosine in DNA + S-adenosyl-L-homocysteine + H(+)</text>
        <dbReference type="Rhea" id="RHEA:15197"/>
        <dbReference type="Rhea" id="RHEA-COMP:12418"/>
        <dbReference type="Rhea" id="RHEA-COMP:12419"/>
        <dbReference type="ChEBI" id="CHEBI:15378"/>
        <dbReference type="ChEBI" id="CHEBI:57856"/>
        <dbReference type="ChEBI" id="CHEBI:59789"/>
        <dbReference type="ChEBI" id="CHEBI:90615"/>
        <dbReference type="ChEBI" id="CHEBI:90616"/>
        <dbReference type="EC" id="2.1.1.72"/>
    </reaction>
</comment>
<dbReference type="EC" id="2.1.1.72" evidence="2"/>
<dbReference type="PANTHER" id="PTHR30481">
    <property type="entry name" value="DNA ADENINE METHYLASE"/>
    <property type="match status" value="1"/>
</dbReference>
<evidence type="ECO:0000256" key="4">
    <source>
        <dbReference type="ARBA" id="ARBA00022679"/>
    </source>
</evidence>
<evidence type="ECO:0000313" key="7">
    <source>
        <dbReference type="EMBL" id="WYX99570.1"/>
    </source>
</evidence>
<dbReference type="GO" id="GO:0043565">
    <property type="term" value="F:sequence-specific DNA binding"/>
    <property type="evidence" value="ECO:0007669"/>
    <property type="project" value="TreeGrafter"/>
</dbReference>
<dbReference type="Gene3D" id="1.10.1020.10">
    <property type="entry name" value="Adenine-specific Methyltransferase, Domain 2"/>
    <property type="match status" value="1"/>
</dbReference>
<dbReference type="GO" id="GO:0009307">
    <property type="term" value="P:DNA restriction-modification system"/>
    <property type="evidence" value="ECO:0007669"/>
    <property type="project" value="InterPro"/>
</dbReference>
<dbReference type="EMBL" id="CP133772">
    <property type="protein sequence ID" value="WYX99570.1"/>
    <property type="molecule type" value="Genomic_DNA"/>
</dbReference>
<dbReference type="Proteomes" id="UP001451606">
    <property type="component" value="Chromosome"/>
</dbReference>
<evidence type="ECO:0000256" key="1">
    <source>
        <dbReference type="ARBA" id="ARBA00006594"/>
    </source>
</evidence>
<protein>
    <recommendedName>
        <fullName evidence="2">site-specific DNA-methyltransferase (adenine-specific)</fullName>
        <ecNumber evidence="2">2.1.1.72</ecNumber>
    </recommendedName>
</protein>
<dbReference type="GO" id="GO:1904047">
    <property type="term" value="F:S-adenosyl-L-methionine binding"/>
    <property type="evidence" value="ECO:0007669"/>
    <property type="project" value="TreeGrafter"/>
</dbReference>
<dbReference type="GO" id="GO:0006298">
    <property type="term" value="P:mismatch repair"/>
    <property type="evidence" value="ECO:0007669"/>
    <property type="project" value="TreeGrafter"/>
</dbReference>
<dbReference type="PROSITE" id="PS00092">
    <property type="entry name" value="N6_MTASE"/>
    <property type="match status" value="1"/>
</dbReference>
<dbReference type="InterPro" id="IPR002052">
    <property type="entry name" value="DNA_methylase_N6_adenine_CS"/>
</dbReference>
<evidence type="ECO:0000313" key="8">
    <source>
        <dbReference type="Proteomes" id="UP001451606"/>
    </source>
</evidence>
<dbReference type="REBASE" id="822514">
    <property type="entry name" value="M.TarM1ORF104P"/>
</dbReference>
<evidence type="ECO:0000256" key="5">
    <source>
        <dbReference type="ARBA" id="ARBA00022691"/>
    </source>
</evidence>
<dbReference type="NCBIfam" id="TIGR00571">
    <property type="entry name" value="dam"/>
    <property type="match status" value="1"/>
</dbReference>
<proteinExistence type="inferred from homology"/>
<dbReference type="Gene3D" id="3.40.50.150">
    <property type="entry name" value="Vaccinia Virus protein VP39"/>
    <property type="match status" value="1"/>
</dbReference>
<comment type="similarity">
    <text evidence="1">Belongs to the N(4)/N(6)-methyltransferase family.</text>
</comment>
<dbReference type="InterPro" id="IPR012327">
    <property type="entry name" value="MeTrfase_D12"/>
</dbReference>
<dbReference type="SUPFAM" id="SSF53335">
    <property type="entry name" value="S-adenosyl-L-methionine-dependent methyltransferases"/>
    <property type="match status" value="1"/>
</dbReference>
<keyword evidence="5" id="KW-0949">S-adenosyl-L-methionine</keyword>
<dbReference type="GeneID" id="95966827"/>